<feature type="compositionally biased region" description="Polar residues" evidence="1">
    <location>
        <begin position="33"/>
        <end position="48"/>
    </location>
</feature>
<evidence type="ECO:0000256" key="1">
    <source>
        <dbReference type="SAM" id="MobiDB-lite"/>
    </source>
</evidence>
<gene>
    <name evidence="2" type="ORF">H0A75_00120</name>
</gene>
<reference evidence="2 3" key="1">
    <citation type="submission" date="2020-05" db="EMBL/GenBank/DDBJ databases">
        <title>Horizontal transmission and recombination maintain forever young bacterial symbiont genomes.</title>
        <authorList>
            <person name="Russell S.L."/>
            <person name="Pepper-Tunick E."/>
            <person name="Svedberg J."/>
            <person name="Byrne A."/>
            <person name="Ruelas Castillo J."/>
            <person name="Vollmers C."/>
            <person name="Beinart R.A."/>
            <person name="Corbett-Detig R."/>
        </authorList>
    </citation>
    <scope>NUCLEOTIDE SEQUENCE [LARGE SCALE GENOMIC DNA]</scope>
    <source>
        <strain evidence="2">4727-3</strain>
    </source>
</reference>
<protein>
    <submittedName>
        <fullName evidence="2">Uncharacterized protein</fullName>
    </submittedName>
</protein>
<feature type="region of interest" description="Disordered" evidence="1">
    <location>
        <begin position="1"/>
        <end position="48"/>
    </location>
</feature>
<accession>A0A7Z0MMC3</accession>
<dbReference type="AlphaFoldDB" id="A0A7Z0MMC3"/>
<organism evidence="2 3">
    <name type="scientific">Candidatus Methanofishera endochildressiae</name>
    <dbReference type="NCBI Taxonomy" id="2738884"/>
    <lineage>
        <taxon>Bacteria</taxon>
        <taxon>Pseudomonadati</taxon>
        <taxon>Pseudomonadota</taxon>
        <taxon>Gammaproteobacteria</taxon>
        <taxon>Candidatus Methanofishera</taxon>
    </lineage>
</organism>
<dbReference type="Proteomes" id="UP000537890">
    <property type="component" value="Unassembled WGS sequence"/>
</dbReference>
<sequence length="48" mass="5109">MTQRPDGGPGGLANEQIAVDSNDRDINFKPQKMTEQGKGNSPSSGMVF</sequence>
<proteinExistence type="predicted"/>
<name>A0A7Z0MMC3_9GAMM</name>
<evidence type="ECO:0000313" key="3">
    <source>
        <dbReference type="Proteomes" id="UP000537890"/>
    </source>
</evidence>
<dbReference type="EMBL" id="JACCHS010000001">
    <property type="protein sequence ID" value="NYT46349.1"/>
    <property type="molecule type" value="Genomic_DNA"/>
</dbReference>
<comment type="caution">
    <text evidence="2">The sequence shown here is derived from an EMBL/GenBank/DDBJ whole genome shotgun (WGS) entry which is preliminary data.</text>
</comment>
<evidence type="ECO:0000313" key="2">
    <source>
        <dbReference type="EMBL" id="NYT46349.1"/>
    </source>
</evidence>